<evidence type="ECO:0000256" key="1">
    <source>
        <dbReference type="ARBA" id="ARBA00000966"/>
    </source>
</evidence>
<accession>A0A6V7QG89</accession>
<evidence type="ECO:0000313" key="12">
    <source>
        <dbReference type="EMBL" id="CAD1842164.1"/>
    </source>
</evidence>
<keyword evidence="4 10" id="KW-0136">Cellulose degradation</keyword>
<evidence type="ECO:0000256" key="10">
    <source>
        <dbReference type="RuleBase" id="RU361166"/>
    </source>
</evidence>
<keyword evidence="6 8" id="KW-0326">Glycosidase</keyword>
<dbReference type="InterPro" id="IPR012341">
    <property type="entry name" value="6hp_glycosidase-like_sf"/>
</dbReference>
<name>A0A6V7QG89_ANACO</name>
<feature type="active site" evidence="9">
    <location>
        <position position="346"/>
    </location>
</feature>
<comment type="catalytic activity">
    <reaction evidence="1 10">
        <text>Endohydrolysis of (1-&gt;4)-beta-D-glucosidic linkages in cellulose, lichenin and cereal beta-D-glucans.</text>
        <dbReference type="EC" id="3.2.1.4"/>
    </reaction>
</comment>
<sequence>MAFTTTMLSWGVVEFGGRMGGGAAPAGLAAERAAVRWGADYLLRAATQSPGALYVGVGDPGADHRCWERAEDMDTPRSVYAVSAAAPGSDVAGETAAALAAAAADRGGGAGHGARREDELLWGAAWLYKATNNASYLSYLRSLGANDITDIFSSDNKFAGARVLLSRKSLVDKDKSFEPFRYQAEDFMCRVLPSSPFSTTQYTPGGLMFKQSSANLQYVTSTSFLLTTYAKYMISSNHTFTCGNTLVTPKTLRALAKKQVDYILGENPLKMSYMVGYGTHFPQRIHHRGSSLPSLASHPGHIGCQAGFQYFMSSNPNPNILTGAVIGGPDQNDAFSDDRSNYSRSEPATYINAPLVGTLAYLAGSYGSSV</sequence>
<feature type="domain" description="Glycoside hydrolase family 9" evidence="11">
    <location>
        <begin position="117"/>
        <end position="359"/>
    </location>
</feature>
<dbReference type="PANTHER" id="PTHR22298">
    <property type="entry name" value="ENDO-1,4-BETA-GLUCANASE"/>
    <property type="match status" value="1"/>
</dbReference>
<reference evidence="12" key="1">
    <citation type="submission" date="2020-07" db="EMBL/GenBank/DDBJ databases">
        <authorList>
            <person name="Lin J."/>
        </authorList>
    </citation>
    <scope>NUCLEOTIDE SEQUENCE</scope>
</reference>
<proteinExistence type="inferred from homology"/>
<dbReference type="InterPro" id="IPR033126">
    <property type="entry name" value="Glyco_hydro_9_Asp/Glu_AS"/>
</dbReference>
<dbReference type="AlphaFoldDB" id="A0A6V7QG89"/>
<dbReference type="PROSITE" id="PS00592">
    <property type="entry name" value="GH9_2"/>
    <property type="match status" value="1"/>
</dbReference>
<gene>
    <name evidence="12" type="ORF">CB5_LOCUS25375</name>
</gene>
<evidence type="ECO:0000259" key="11">
    <source>
        <dbReference type="Pfam" id="PF00759"/>
    </source>
</evidence>
<dbReference type="GO" id="GO:0008810">
    <property type="term" value="F:cellulase activity"/>
    <property type="evidence" value="ECO:0007669"/>
    <property type="project" value="UniProtKB-EC"/>
</dbReference>
<organism evidence="12">
    <name type="scientific">Ananas comosus var. bracteatus</name>
    <name type="common">red pineapple</name>
    <dbReference type="NCBI Taxonomy" id="296719"/>
    <lineage>
        <taxon>Eukaryota</taxon>
        <taxon>Viridiplantae</taxon>
        <taxon>Streptophyta</taxon>
        <taxon>Embryophyta</taxon>
        <taxon>Tracheophyta</taxon>
        <taxon>Spermatophyta</taxon>
        <taxon>Magnoliopsida</taxon>
        <taxon>Liliopsida</taxon>
        <taxon>Poales</taxon>
        <taxon>Bromeliaceae</taxon>
        <taxon>Bromelioideae</taxon>
        <taxon>Ananas</taxon>
    </lineage>
</organism>
<evidence type="ECO:0000256" key="4">
    <source>
        <dbReference type="ARBA" id="ARBA00023001"/>
    </source>
</evidence>
<dbReference type="Pfam" id="PF00759">
    <property type="entry name" value="Glyco_hydro_9"/>
    <property type="match status" value="2"/>
</dbReference>
<evidence type="ECO:0000256" key="2">
    <source>
        <dbReference type="ARBA" id="ARBA00007072"/>
    </source>
</evidence>
<keyword evidence="3 8" id="KW-0378">Hydrolase</keyword>
<feature type="domain" description="Glycoside hydrolase family 9" evidence="11">
    <location>
        <begin position="1"/>
        <end position="103"/>
    </location>
</feature>
<comment type="similarity">
    <text evidence="2 8 10">Belongs to the glycosyl hydrolase 9 (cellulase E) family.</text>
</comment>
<protein>
    <recommendedName>
        <fullName evidence="10">Endoglucanase</fullName>
        <ecNumber evidence="10">3.2.1.4</ecNumber>
    </recommendedName>
</protein>
<dbReference type="SUPFAM" id="SSF48208">
    <property type="entry name" value="Six-hairpin glycosidases"/>
    <property type="match status" value="1"/>
</dbReference>
<feature type="active site" evidence="8">
    <location>
        <position position="286"/>
    </location>
</feature>
<evidence type="ECO:0000256" key="9">
    <source>
        <dbReference type="PROSITE-ProRule" id="PRU10060"/>
    </source>
</evidence>
<evidence type="ECO:0000256" key="5">
    <source>
        <dbReference type="ARBA" id="ARBA00023277"/>
    </source>
</evidence>
<dbReference type="InterPro" id="IPR008928">
    <property type="entry name" value="6-hairpin_glycosidase_sf"/>
</dbReference>
<evidence type="ECO:0000256" key="3">
    <source>
        <dbReference type="ARBA" id="ARBA00022801"/>
    </source>
</evidence>
<dbReference type="EMBL" id="LR862135">
    <property type="protein sequence ID" value="CAD1842164.1"/>
    <property type="molecule type" value="Genomic_DNA"/>
</dbReference>
<dbReference type="InterPro" id="IPR018221">
    <property type="entry name" value="Glyco_hydro_9_His_AS"/>
</dbReference>
<dbReference type="EC" id="3.2.1.4" evidence="10"/>
<keyword evidence="5 8" id="KW-0119">Carbohydrate metabolism</keyword>
<dbReference type="PROSITE" id="PS00698">
    <property type="entry name" value="GH9_3"/>
    <property type="match status" value="1"/>
</dbReference>
<keyword evidence="7 8" id="KW-0624">Polysaccharide degradation</keyword>
<evidence type="ECO:0000256" key="6">
    <source>
        <dbReference type="ARBA" id="ARBA00023295"/>
    </source>
</evidence>
<feature type="active site" evidence="9">
    <location>
        <position position="337"/>
    </location>
</feature>
<dbReference type="GO" id="GO:0030245">
    <property type="term" value="P:cellulose catabolic process"/>
    <property type="evidence" value="ECO:0007669"/>
    <property type="project" value="UniProtKB-KW"/>
</dbReference>
<evidence type="ECO:0000256" key="8">
    <source>
        <dbReference type="PROSITE-ProRule" id="PRU10059"/>
    </source>
</evidence>
<dbReference type="InterPro" id="IPR001701">
    <property type="entry name" value="Glyco_hydro_9"/>
</dbReference>
<dbReference type="Gene3D" id="1.50.10.10">
    <property type="match status" value="2"/>
</dbReference>
<evidence type="ECO:0000256" key="7">
    <source>
        <dbReference type="ARBA" id="ARBA00023326"/>
    </source>
</evidence>